<reference evidence="2" key="1">
    <citation type="submission" date="2023-06" db="EMBL/GenBank/DDBJ databases">
        <title>Genomic of Agaribacillus aureum.</title>
        <authorList>
            <person name="Wang G."/>
        </authorList>
    </citation>
    <scope>NUCLEOTIDE SEQUENCE</scope>
    <source>
        <strain evidence="2">BMA12</strain>
    </source>
</reference>
<dbReference type="RefSeq" id="WP_346760966.1">
    <property type="nucleotide sequence ID" value="NZ_JAUJEB010000007.1"/>
</dbReference>
<gene>
    <name evidence="2" type="ORF">QQ020_26355</name>
</gene>
<dbReference type="Proteomes" id="UP001172083">
    <property type="component" value="Unassembled WGS sequence"/>
</dbReference>
<dbReference type="CDD" id="cd00038">
    <property type="entry name" value="CAP_ED"/>
    <property type="match status" value="1"/>
</dbReference>
<keyword evidence="3" id="KW-1185">Reference proteome</keyword>
<dbReference type="InterPro" id="IPR000595">
    <property type="entry name" value="cNMP-bd_dom"/>
</dbReference>
<dbReference type="InterPro" id="IPR018490">
    <property type="entry name" value="cNMP-bd_dom_sf"/>
</dbReference>
<feature type="domain" description="Cyclic nucleotide-binding" evidence="1">
    <location>
        <begin position="29"/>
        <end position="113"/>
    </location>
</feature>
<dbReference type="InterPro" id="IPR014710">
    <property type="entry name" value="RmlC-like_jellyroll"/>
</dbReference>
<sequence length="189" mass="22427">MKNLQKVLFDMVNFDTEAWNDFSSRWKIKKVPKNEFLIKKGMVEKHFYFVNKGVLRAYHIKDGEEICIGFTYDNDFSGGYDSFLTEKPTQFYIQALVDSELLAISREDMNLMFDRYKSVERWGRLFNEKLLLGKGLREVAILSYSAEERYRRLMTQSPHCLQLIPQKYLASYLAMTPETFSRLRKKVKI</sequence>
<evidence type="ECO:0000259" key="1">
    <source>
        <dbReference type="PROSITE" id="PS50042"/>
    </source>
</evidence>
<evidence type="ECO:0000313" key="3">
    <source>
        <dbReference type="Proteomes" id="UP001172083"/>
    </source>
</evidence>
<dbReference type="SUPFAM" id="SSF51206">
    <property type="entry name" value="cAMP-binding domain-like"/>
    <property type="match status" value="1"/>
</dbReference>
<accession>A0ABT8LF90</accession>
<dbReference type="PROSITE" id="PS50042">
    <property type="entry name" value="CNMP_BINDING_3"/>
    <property type="match status" value="1"/>
</dbReference>
<organism evidence="2 3">
    <name type="scientific">Agaribacillus aureus</name>
    <dbReference type="NCBI Taxonomy" id="3051825"/>
    <lineage>
        <taxon>Bacteria</taxon>
        <taxon>Pseudomonadati</taxon>
        <taxon>Bacteroidota</taxon>
        <taxon>Cytophagia</taxon>
        <taxon>Cytophagales</taxon>
        <taxon>Splendidivirgaceae</taxon>
        <taxon>Agaribacillus</taxon>
    </lineage>
</organism>
<name>A0ABT8LF90_9BACT</name>
<dbReference type="Gene3D" id="2.60.120.10">
    <property type="entry name" value="Jelly Rolls"/>
    <property type="match status" value="1"/>
</dbReference>
<protein>
    <submittedName>
        <fullName evidence="2">Crp/Fnr family transcriptional regulator</fullName>
    </submittedName>
</protein>
<dbReference type="Pfam" id="PF00027">
    <property type="entry name" value="cNMP_binding"/>
    <property type="match status" value="1"/>
</dbReference>
<comment type="caution">
    <text evidence="2">The sequence shown here is derived from an EMBL/GenBank/DDBJ whole genome shotgun (WGS) entry which is preliminary data.</text>
</comment>
<evidence type="ECO:0000313" key="2">
    <source>
        <dbReference type="EMBL" id="MDN5215627.1"/>
    </source>
</evidence>
<dbReference type="EMBL" id="JAUJEB010000007">
    <property type="protein sequence ID" value="MDN5215627.1"/>
    <property type="molecule type" value="Genomic_DNA"/>
</dbReference>
<proteinExistence type="predicted"/>